<evidence type="ECO:0000313" key="2">
    <source>
        <dbReference type="Proteomes" id="UP000054166"/>
    </source>
</evidence>
<sequence>MSVKRSERDLEDKLKALQQEFDNVKLSHENEIMALKVKFHYYRYPWLIIVLRGLNGA</sequence>
<evidence type="ECO:0000313" key="1">
    <source>
        <dbReference type="EMBL" id="KIM81182.1"/>
    </source>
</evidence>
<dbReference type="EMBL" id="KN833000">
    <property type="protein sequence ID" value="KIM81182.1"/>
    <property type="molecule type" value="Genomic_DNA"/>
</dbReference>
<dbReference type="InParanoid" id="A0A0C3BV41"/>
<dbReference type="Proteomes" id="UP000054166">
    <property type="component" value="Unassembled WGS sequence"/>
</dbReference>
<organism evidence="1 2">
    <name type="scientific">Piloderma croceum (strain F 1598)</name>
    <dbReference type="NCBI Taxonomy" id="765440"/>
    <lineage>
        <taxon>Eukaryota</taxon>
        <taxon>Fungi</taxon>
        <taxon>Dikarya</taxon>
        <taxon>Basidiomycota</taxon>
        <taxon>Agaricomycotina</taxon>
        <taxon>Agaricomycetes</taxon>
        <taxon>Agaricomycetidae</taxon>
        <taxon>Atheliales</taxon>
        <taxon>Atheliaceae</taxon>
        <taxon>Piloderma</taxon>
    </lineage>
</organism>
<protein>
    <submittedName>
        <fullName evidence="1">Uncharacterized protein</fullName>
    </submittedName>
</protein>
<accession>A0A0C3BV41</accession>
<gene>
    <name evidence="1" type="ORF">PILCRDRAFT_821628</name>
</gene>
<reference evidence="1 2" key="1">
    <citation type="submission" date="2014-04" db="EMBL/GenBank/DDBJ databases">
        <authorList>
            <consortium name="DOE Joint Genome Institute"/>
            <person name="Kuo A."/>
            <person name="Tarkka M."/>
            <person name="Buscot F."/>
            <person name="Kohler A."/>
            <person name="Nagy L.G."/>
            <person name="Floudas D."/>
            <person name="Copeland A."/>
            <person name="Barry K.W."/>
            <person name="Cichocki N."/>
            <person name="Veneault-Fourrey C."/>
            <person name="LaButti K."/>
            <person name="Lindquist E.A."/>
            <person name="Lipzen A."/>
            <person name="Lundell T."/>
            <person name="Morin E."/>
            <person name="Murat C."/>
            <person name="Sun H."/>
            <person name="Tunlid A."/>
            <person name="Henrissat B."/>
            <person name="Grigoriev I.V."/>
            <person name="Hibbett D.S."/>
            <person name="Martin F."/>
            <person name="Nordberg H.P."/>
            <person name="Cantor M.N."/>
            <person name="Hua S.X."/>
        </authorList>
    </citation>
    <scope>NUCLEOTIDE SEQUENCE [LARGE SCALE GENOMIC DNA]</scope>
    <source>
        <strain evidence="1 2">F 1598</strain>
    </source>
</reference>
<dbReference type="AlphaFoldDB" id="A0A0C3BV41"/>
<proteinExistence type="predicted"/>
<name>A0A0C3BV41_PILCF</name>
<dbReference type="HOGENOM" id="CLU_2997254_0_0_1"/>
<reference evidence="2" key="2">
    <citation type="submission" date="2015-01" db="EMBL/GenBank/DDBJ databases">
        <title>Evolutionary Origins and Diversification of the Mycorrhizal Mutualists.</title>
        <authorList>
            <consortium name="DOE Joint Genome Institute"/>
            <consortium name="Mycorrhizal Genomics Consortium"/>
            <person name="Kohler A."/>
            <person name="Kuo A."/>
            <person name="Nagy L.G."/>
            <person name="Floudas D."/>
            <person name="Copeland A."/>
            <person name="Barry K.W."/>
            <person name="Cichocki N."/>
            <person name="Veneault-Fourrey C."/>
            <person name="LaButti K."/>
            <person name="Lindquist E.A."/>
            <person name="Lipzen A."/>
            <person name="Lundell T."/>
            <person name="Morin E."/>
            <person name="Murat C."/>
            <person name="Riley R."/>
            <person name="Ohm R."/>
            <person name="Sun H."/>
            <person name="Tunlid A."/>
            <person name="Henrissat B."/>
            <person name="Grigoriev I.V."/>
            <person name="Hibbett D.S."/>
            <person name="Martin F."/>
        </authorList>
    </citation>
    <scope>NUCLEOTIDE SEQUENCE [LARGE SCALE GENOMIC DNA]</scope>
    <source>
        <strain evidence="2">F 1598</strain>
    </source>
</reference>
<keyword evidence="2" id="KW-1185">Reference proteome</keyword>